<organism evidence="1 2">
    <name type="scientific">Vibrio ziniensis</name>
    <dbReference type="NCBI Taxonomy" id="2711221"/>
    <lineage>
        <taxon>Bacteria</taxon>
        <taxon>Pseudomonadati</taxon>
        <taxon>Pseudomonadota</taxon>
        <taxon>Gammaproteobacteria</taxon>
        <taxon>Vibrionales</taxon>
        <taxon>Vibrionaceae</taxon>
        <taxon>Vibrio</taxon>
    </lineage>
</organism>
<accession>A0A6G7CQ90</accession>
<dbReference type="KEGG" id="vzi:G5S32_19925"/>
<evidence type="ECO:0000313" key="1">
    <source>
        <dbReference type="EMBL" id="QIH44223.1"/>
    </source>
</evidence>
<dbReference type="EMBL" id="CP049332">
    <property type="protein sequence ID" value="QIH44223.1"/>
    <property type="molecule type" value="Genomic_DNA"/>
</dbReference>
<dbReference type="AlphaFoldDB" id="A0A6G7CQ90"/>
<proteinExistence type="predicted"/>
<sequence>MTRMFITKNHIFREFECNLSIEETAELCFKHIKTVKEWDKGRAIPPECKRLMRMYRTRDASKEANWHQFKITNGMLELPTGLLITPQQILLGAALITEGSESTRKTSLYLMKTARALANILVLRSDFSPQNRERR</sequence>
<keyword evidence="2" id="KW-1185">Reference proteome</keyword>
<dbReference type="RefSeq" id="WP_165313883.1">
    <property type="nucleotide sequence ID" value="NZ_CP049332.1"/>
</dbReference>
<name>A0A6G7CQ90_9VIBR</name>
<reference evidence="1 2" key="1">
    <citation type="submission" date="2020-02" db="EMBL/GenBank/DDBJ databases">
        <title>A complete genome of a marine bacterium Vibrio sp. ZWAL4003 isolated from the mangrove sediment with the ability to degrade polysaccharides.</title>
        <authorList>
            <person name="Wu J."/>
            <person name="Qu W."/>
            <person name="Zeng R."/>
        </authorList>
    </citation>
    <scope>NUCLEOTIDE SEQUENCE [LARGE SCALE GENOMIC DNA]</scope>
    <source>
        <strain evidence="1 2">ZWAL4003</strain>
    </source>
</reference>
<gene>
    <name evidence="1" type="ORF">G5S32_19925</name>
</gene>
<dbReference type="Proteomes" id="UP000503003">
    <property type="component" value="Chromosome 2"/>
</dbReference>
<evidence type="ECO:0000313" key="2">
    <source>
        <dbReference type="Proteomes" id="UP000503003"/>
    </source>
</evidence>
<protein>
    <submittedName>
        <fullName evidence="1">Regulator</fullName>
    </submittedName>
</protein>